<dbReference type="InterPro" id="IPR036249">
    <property type="entry name" value="Thioredoxin-like_sf"/>
</dbReference>
<evidence type="ECO:0000259" key="14">
    <source>
        <dbReference type="PROSITE" id="PS51352"/>
    </source>
</evidence>
<keyword evidence="6" id="KW-1015">Disulfide bond</keyword>
<proteinExistence type="inferred from homology"/>
<comment type="subunit">
    <text evidence="1">Monomer.</text>
</comment>
<keyword evidence="7 11" id="KW-0676">Redox-active center</keyword>
<feature type="domain" description="Thioredoxin" evidence="14">
    <location>
        <begin position="5"/>
        <end position="159"/>
    </location>
</feature>
<evidence type="ECO:0000256" key="3">
    <source>
        <dbReference type="ARBA" id="ARBA00022559"/>
    </source>
</evidence>
<evidence type="ECO:0000256" key="9">
    <source>
        <dbReference type="ARBA" id="ARBA00038489"/>
    </source>
</evidence>
<keyword evidence="4 11" id="KW-0049">Antioxidant</keyword>
<feature type="region of interest" description="Disordered" evidence="13">
    <location>
        <begin position="161"/>
        <end position="195"/>
    </location>
</feature>
<sequence length="195" mass="20762">MSHRSLVGKPAPAITLPNYDGENFTLTPGEQGLPIALFFYPKAGSYGCTKEACQFRDAIAEKDTFKEGKVKVIGISPDSVEKQKAFVEKHKLTYPVLSDSKGEAAKAYGVGKGLFGFADVARVTFIIDAKGSIRETLEGTMNFGAHSKFVTKWLDKLEAENAAPKATEEAPTLEPVVSETPAAPVAAEPTAAPAV</sequence>
<organism evidence="15 16">
    <name type="scientific">Mycena pura</name>
    <dbReference type="NCBI Taxonomy" id="153505"/>
    <lineage>
        <taxon>Eukaryota</taxon>
        <taxon>Fungi</taxon>
        <taxon>Dikarya</taxon>
        <taxon>Basidiomycota</taxon>
        <taxon>Agaricomycotina</taxon>
        <taxon>Agaricomycetes</taxon>
        <taxon>Agaricomycetidae</taxon>
        <taxon>Agaricales</taxon>
        <taxon>Marasmiineae</taxon>
        <taxon>Mycenaceae</taxon>
        <taxon>Mycena</taxon>
    </lineage>
</organism>
<evidence type="ECO:0000256" key="13">
    <source>
        <dbReference type="SAM" id="MobiDB-lite"/>
    </source>
</evidence>
<evidence type="ECO:0000256" key="1">
    <source>
        <dbReference type="ARBA" id="ARBA00011245"/>
    </source>
</evidence>
<feature type="active site" description="Cysteine sulfenic acid (-SOH) intermediate; for peroxidase activity" evidence="12">
    <location>
        <position position="48"/>
    </location>
</feature>
<comment type="catalytic activity">
    <reaction evidence="10">
        <text>a hydroperoxide + [thioredoxin]-dithiol = an alcohol + [thioredoxin]-disulfide + H2O</text>
        <dbReference type="Rhea" id="RHEA:62620"/>
        <dbReference type="Rhea" id="RHEA-COMP:10698"/>
        <dbReference type="Rhea" id="RHEA-COMP:10700"/>
        <dbReference type="ChEBI" id="CHEBI:15377"/>
        <dbReference type="ChEBI" id="CHEBI:29950"/>
        <dbReference type="ChEBI" id="CHEBI:30879"/>
        <dbReference type="ChEBI" id="CHEBI:35924"/>
        <dbReference type="ChEBI" id="CHEBI:50058"/>
        <dbReference type="EC" id="1.11.1.24"/>
    </reaction>
</comment>
<dbReference type="EC" id="1.11.1.24" evidence="2"/>
<evidence type="ECO:0000256" key="10">
    <source>
        <dbReference type="ARBA" id="ARBA00049091"/>
    </source>
</evidence>
<gene>
    <name evidence="15" type="ORF">GGX14DRAFT_447627</name>
</gene>
<dbReference type="AlphaFoldDB" id="A0AAD6VG82"/>
<keyword evidence="16" id="KW-1185">Reference proteome</keyword>
<name>A0AAD6VG82_9AGAR</name>
<dbReference type="GO" id="GO:0034599">
    <property type="term" value="P:cellular response to oxidative stress"/>
    <property type="evidence" value="ECO:0007669"/>
    <property type="project" value="TreeGrafter"/>
</dbReference>
<dbReference type="Pfam" id="PF00578">
    <property type="entry name" value="AhpC-TSA"/>
    <property type="match status" value="1"/>
</dbReference>
<dbReference type="GO" id="GO:0045454">
    <property type="term" value="P:cell redox homeostasis"/>
    <property type="evidence" value="ECO:0007669"/>
    <property type="project" value="TreeGrafter"/>
</dbReference>
<dbReference type="InterPro" id="IPR013766">
    <property type="entry name" value="Thioredoxin_domain"/>
</dbReference>
<feature type="compositionally biased region" description="Low complexity" evidence="13">
    <location>
        <begin position="174"/>
        <end position="195"/>
    </location>
</feature>
<dbReference type="InterPro" id="IPR000866">
    <property type="entry name" value="AhpC/TSA"/>
</dbReference>
<comment type="caution">
    <text evidence="15">The sequence shown here is derived from an EMBL/GenBank/DDBJ whole genome shotgun (WGS) entry which is preliminary data.</text>
</comment>
<dbReference type="Gene3D" id="3.40.30.10">
    <property type="entry name" value="Glutaredoxin"/>
    <property type="match status" value="1"/>
</dbReference>
<dbReference type="PROSITE" id="PS51352">
    <property type="entry name" value="THIOREDOXIN_2"/>
    <property type="match status" value="1"/>
</dbReference>
<dbReference type="InterPro" id="IPR050924">
    <property type="entry name" value="Peroxiredoxin_BCP/PrxQ"/>
</dbReference>
<dbReference type="PANTHER" id="PTHR42801:SF4">
    <property type="entry name" value="AHPC_TSA FAMILY PROTEIN"/>
    <property type="match status" value="1"/>
</dbReference>
<evidence type="ECO:0000256" key="12">
    <source>
        <dbReference type="PIRSR" id="PIRSR000239-1"/>
    </source>
</evidence>
<dbReference type="PANTHER" id="PTHR42801">
    <property type="entry name" value="THIOREDOXIN-DEPENDENT PEROXIDE REDUCTASE"/>
    <property type="match status" value="1"/>
</dbReference>
<comment type="similarity">
    <text evidence="9">Belongs to the peroxiredoxin family. BCP/PrxQ subfamily.</text>
</comment>
<dbReference type="EMBL" id="JARJCW010000024">
    <property type="protein sequence ID" value="KAJ7212144.1"/>
    <property type="molecule type" value="Genomic_DNA"/>
</dbReference>
<evidence type="ECO:0000313" key="15">
    <source>
        <dbReference type="EMBL" id="KAJ7212144.1"/>
    </source>
</evidence>
<protein>
    <recommendedName>
        <fullName evidence="2">thioredoxin-dependent peroxiredoxin</fullName>
        <ecNumber evidence="2">1.11.1.24</ecNumber>
    </recommendedName>
    <alternativeName>
        <fullName evidence="8">Thioredoxin peroxidase</fullName>
    </alternativeName>
</protein>
<dbReference type="Proteomes" id="UP001219525">
    <property type="component" value="Unassembled WGS sequence"/>
</dbReference>
<dbReference type="PIRSF" id="PIRSF000239">
    <property type="entry name" value="AHPC"/>
    <property type="match status" value="1"/>
</dbReference>
<evidence type="ECO:0000256" key="6">
    <source>
        <dbReference type="ARBA" id="ARBA00023157"/>
    </source>
</evidence>
<evidence type="ECO:0000256" key="7">
    <source>
        <dbReference type="ARBA" id="ARBA00023284"/>
    </source>
</evidence>
<accession>A0AAD6VG82</accession>
<evidence type="ECO:0000256" key="4">
    <source>
        <dbReference type="ARBA" id="ARBA00022862"/>
    </source>
</evidence>
<evidence type="ECO:0000256" key="8">
    <source>
        <dbReference type="ARBA" id="ARBA00032824"/>
    </source>
</evidence>
<dbReference type="CDD" id="cd03017">
    <property type="entry name" value="PRX_BCP"/>
    <property type="match status" value="1"/>
</dbReference>
<dbReference type="GO" id="GO:0008379">
    <property type="term" value="F:thioredoxin peroxidase activity"/>
    <property type="evidence" value="ECO:0007669"/>
    <property type="project" value="TreeGrafter"/>
</dbReference>
<keyword evidence="3 11" id="KW-0575">Peroxidase</keyword>
<evidence type="ECO:0000256" key="11">
    <source>
        <dbReference type="PIRNR" id="PIRNR000239"/>
    </source>
</evidence>
<dbReference type="GO" id="GO:0005737">
    <property type="term" value="C:cytoplasm"/>
    <property type="evidence" value="ECO:0007669"/>
    <property type="project" value="TreeGrafter"/>
</dbReference>
<evidence type="ECO:0000313" key="16">
    <source>
        <dbReference type="Proteomes" id="UP001219525"/>
    </source>
</evidence>
<evidence type="ECO:0000256" key="2">
    <source>
        <dbReference type="ARBA" id="ARBA00013017"/>
    </source>
</evidence>
<dbReference type="SUPFAM" id="SSF52833">
    <property type="entry name" value="Thioredoxin-like"/>
    <property type="match status" value="1"/>
</dbReference>
<keyword evidence="5 11" id="KW-0560">Oxidoreductase</keyword>
<reference evidence="15" key="1">
    <citation type="submission" date="2023-03" db="EMBL/GenBank/DDBJ databases">
        <title>Massive genome expansion in bonnet fungi (Mycena s.s.) driven by repeated elements and novel gene families across ecological guilds.</title>
        <authorList>
            <consortium name="Lawrence Berkeley National Laboratory"/>
            <person name="Harder C.B."/>
            <person name="Miyauchi S."/>
            <person name="Viragh M."/>
            <person name="Kuo A."/>
            <person name="Thoen E."/>
            <person name="Andreopoulos B."/>
            <person name="Lu D."/>
            <person name="Skrede I."/>
            <person name="Drula E."/>
            <person name="Henrissat B."/>
            <person name="Morin E."/>
            <person name="Kohler A."/>
            <person name="Barry K."/>
            <person name="LaButti K."/>
            <person name="Morin E."/>
            <person name="Salamov A."/>
            <person name="Lipzen A."/>
            <person name="Mereny Z."/>
            <person name="Hegedus B."/>
            <person name="Baldrian P."/>
            <person name="Stursova M."/>
            <person name="Weitz H."/>
            <person name="Taylor A."/>
            <person name="Grigoriev I.V."/>
            <person name="Nagy L.G."/>
            <person name="Martin F."/>
            <person name="Kauserud H."/>
        </authorList>
    </citation>
    <scope>NUCLEOTIDE SEQUENCE</scope>
    <source>
        <strain evidence="15">9144</strain>
    </source>
</reference>
<comment type="function">
    <text evidence="11">Thiol-specific peroxidase that catalyzes the reduction of hydrogen peroxide and organic hydroperoxides to water and alcohols, respectively.</text>
</comment>
<evidence type="ECO:0000256" key="5">
    <source>
        <dbReference type="ARBA" id="ARBA00023002"/>
    </source>
</evidence>
<dbReference type="InterPro" id="IPR024706">
    <property type="entry name" value="Peroxiredoxin_AhpC-typ"/>
</dbReference>